<keyword evidence="2" id="KW-0560">Oxidoreductase</keyword>
<dbReference type="GO" id="GO:0016491">
    <property type="term" value="F:oxidoreductase activity"/>
    <property type="evidence" value="ECO:0007669"/>
    <property type="project" value="UniProtKB-KW"/>
</dbReference>
<dbReference type="InterPro" id="IPR036291">
    <property type="entry name" value="NAD(P)-bd_dom_sf"/>
</dbReference>
<dbReference type="Proteomes" id="UP001445335">
    <property type="component" value="Unassembled WGS sequence"/>
</dbReference>
<reference evidence="3 4" key="1">
    <citation type="journal article" date="2024" name="Nat. Commun.">
        <title>Phylogenomics reveals the evolutionary origins of lichenization in chlorophyte algae.</title>
        <authorList>
            <person name="Puginier C."/>
            <person name="Libourel C."/>
            <person name="Otte J."/>
            <person name="Skaloud P."/>
            <person name="Haon M."/>
            <person name="Grisel S."/>
            <person name="Petersen M."/>
            <person name="Berrin J.G."/>
            <person name="Delaux P.M."/>
            <person name="Dal Grande F."/>
            <person name="Keller J."/>
        </authorList>
    </citation>
    <scope>NUCLEOTIDE SEQUENCE [LARGE SCALE GENOMIC DNA]</scope>
    <source>
        <strain evidence="3 4">SAG 245.80</strain>
    </source>
</reference>
<dbReference type="PRINTS" id="PR00081">
    <property type="entry name" value="GDHRDH"/>
</dbReference>
<gene>
    <name evidence="3" type="ORF">WJX81_000665</name>
</gene>
<dbReference type="InterPro" id="IPR002347">
    <property type="entry name" value="SDR_fam"/>
</dbReference>
<protein>
    <submittedName>
        <fullName evidence="3">Uncharacterized protein</fullName>
    </submittedName>
</protein>
<proteinExistence type="inferred from homology"/>
<dbReference type="PANTHER" id="PTHR24320:SF148">
    <property type="entry name" value="NAD(P)-BINDING ROSSMANN-FOLD SUPERFAMILY PROTEIN"/>
    <property type="match status" value="1"/>
</dbReference>
<comment type="caution">
    <text evidence="3">The sequence shown here is derived from an EMBL/GenBank/DDBJ whole genome shotgun (WGS) entry which is preliminary data.</text>
</comment>
<dbReference type="SUPFAM" id="SSF51735">
    <property type="entry name" value="NAD(P)-binding Rossmann-fold domains"/>
    <property type="match status" value="1"/>
</dbReference>
<dbReference type="Pfam" id="PF00106">
    <property type="entry name" value="adh_short"/>
    <property type="match status" value="1"/>
</dbReference>
<dbReference type="AlphaFoldDB" id="A0AAW1RZK8"/>
<dbReference type="Gene3D" id="3.40.50.720">
    <property type="entry name" value="NAD(P)-binding Rossmann-like Domain"/>
    <property type="match status" value="1"/>
</dbReference>
<name>A0AAW1RZK8_9CHLO</name>
<keyword evidence="4" id="KW-1185">Reference proteome</keyword>
<accession>A0AAW1RZK8</accession>
<organism evidence="3 4">
    <name type="scientific">Elliptochloris bilobata</name>
    <dbReference type="NCBI Taxonomy" id="381761"/>
    <lineage>
        <taxon>Eukaryota</taxon>
        <taxon>Viridiplantae</taxon>
        <taxon>Chlorophyta</taxon>
        <taxon>core chlorophytes</taxon>
        <taxon>Trebouxiophyceae</taxon>
        <taxon>Trebouxiophyceae incertae sedis</taxon>
        <taxon>Elliptochloris clade</taxon>
        <taxon>Elliptochloris</taxon>
    </lineage>
</organism>
<evidence type="ECO:0000313" key="3">
    <source>
        <dbReference type="EMBL" id="KAK9839194.1"/>
    </source>
</evidence>
<dbReference type="EMBL" id="JALJOU010000017">
    <property type="protein sequence ID" value="KAK9839194.1"/>
    <property type="molecule type" value="Genomic_DNA"/>
</dbReference>
<evidence type="ECO:0000256" key="1">
    <source>
        <dbReference type="ARBA" id="ARBA00006484"/>
    </source>
</evidence>
<evidence type="ECO:0000313" key="4">
    <source>
        <dbReference type="Proteomes" id="UP001445335"/>
    </source>
</evidence>
<comment type="similarity">
    <text evidence="1">Belongs to the short-chain dehydrogenases/reductases (SDR) family.</text>
</comment>
<evidence type="ECO:0000256" key="2">
    <source>
        <dbReference type="ARBA" id="ARBA00023002"/>
    </source>
</evidence>
<dbReference type="PANTHER" id="PTHR24320">
    <property type="entry name" value="RETINOL DEHYDROGENASE"/>
    <property type="match status" value="1"/>
</dbReference>
<sequence>MPDQSGKTVIVTGGASGMGWYCAKALAEHGAHVMIASRSLDRTQKAAQMIMDGKPSGKVEAMHLDLTSFQSITDFAKAFKAKKLPLHTLVNNAGVFLVPHDFTQEGFETTVGTNYFGHFLLTHLLLDTIKETATGSAPTRIVSMASLFELLGFVNWGDLEGYNARESGIFEYATSKVEVIMMVRELNKRLKGSNVDVFVAQPGLVQTELNGRKLDHRKLSAVSVDLAAKLIGQKADRASFCLQRPSSDPSVTGYGGSYFSPPWLWLAAINLDHAGMREPGNSLARDEPAMARLYDKTIEIVNKKLAEKNLGKIEPASPKALAKA</sequence>